<organism evidence="9 11">
    <name type="scientific">Clostridium tepidum</name>
    <dbReference type="NCBI Taxonomy" id="1962263"/>
    <lineage>
        <taxon>Bacteria</taxon>
        <taxon>Bacillati</taxon>
        <taxon>Bacillota</taxon>
        <taxon>Clostridia</taxon>
        <taxon>Eubacteriales</taxon>
        <taxon>Clostridiaceae</taxon>
        <taxon>Clostridium</taxon>
    </lineage>
</organism>
<evidence type="ECO:0000313" key="8">
    <source>
        <dbReference type="EMBL" id="OOO61794.1"/>
    </source>
</evidence>
<dbReference type="InterPro" id="IPR001374">
    <property type="entry name" value="R3H_dom"/>
</dbReference>
<feature type="region of interest" description="Jag_N domain" evidence="6">
    <location>
        <begin position="5"/>
        <end position="55"/>
    </location>
</feature>
<dbReference type="InterPro" id="IPR036867">
    <property type="entry name" value="R3H_dom_sf"/>
</dbReference>
<dbReference type="PANTHER" id="PTHR35800:SF1">
    <property type="entry name" value="RNA-BINDING PROTEIN KHPB"/>
    <property type="match status" value="1"/>
</dbReference>
<dbReference type="SMART" id="SM01245">
    <property type="entry name" value="Jag_N"/>
    <property type="match status" value="1"/>
</dbReference>
<dbReference type="GO" id="GO:0003723">
    <property type="term" value="F:RNA binding"/>
    <property type="evidence" value="ECO:0007669"/>
    <property type="project" value="UniProtKB-UniRule"/>
</dbReference>
<dbReference type="HAMAP" id="MF_00867">
    <property type="entry name" value="KhpB"/>
    <property type="match status" value="1"/>
</dbReference>
<dbReference type="GO" id="GO:0071555">
    <property type="term" value="P:cell wall organization"/>
    <property type="evidence" value="ECO:0007669"/>
    <property type="project" value="UniProtKB-KW"/>
</dbReference>
<dbReference type="Pfam" id="PF01424">
    <property type="entry name" value="R3H"/>
    <property type="match status" value="1"/>
</dbReference>
<dbReference type="InterPro" id="IPR032782">
    <property type="entry name" value="KhpB_N"/>
</dbReference>
<keyword evidence="10" id="KW-1185">Reference proteome</keyword>
<dbReference type="GO" id="GO:0008360">
    <property type="term" value="P:regulation of cell shape"/>
    <property type="evidence" value="ECO:0007669"/>
    <property type="project" value="UniProtKB-KW"/>
</dbReference>
<dbReference type="STRING" id="1962263.BS637_09745"/>
<dbReference type="GO" id="GO:0009252">
    <property type="term" value="P:peptidoglycan biosynthetic process"/>
    <property type="evidence" value="ECO:0007669"/>
    <property type="project" value="UniProtKB-UniRule"/>
</dbReference>
<dbReference type="Gene3D" id="3.30.30.80">
    <property type="entry name" value="probable RNA-binding protein from clostridium symbiosum atcc 14940"/>
    <property type="match status" value="1"/>
</dbReference>
<comment type="function">
    <text evidence="6">A probable RNA chaperone. Forms a complex with KhpA which binds to cellular RNA and controls its expression. Plays a role in peptidoglycan (PG) homeostasis and cell length regulation.</text>
</comment>
<evidence type="ECO:0000313" key="11">
    <source>
        <dbReference type="Proteomes" id="UP000190256"/>
    </source>
</evidence>
<keyword evidence="5 6" id="KW-0961">Cell wall biogenesis/degradation</keyword>
<evidence type="ECO:0000313" key="9">
    <source>
        <dbReference type="EMBL" id="OOO69414.1"/>
    </source>
</evidence>
<dbReference type="SUPFAM" id="SSF82708">
    <property type="entry name" value="R3H domain"/>
    <property type="match status" value="1"/>
</dbReference>
<dbReference type="Pfam" id="PF14804">
    <property type="entry name" value="Jag_N"/>
    <property type="match status" value="1"/>
</dbReference>
<dbReference type="RefSeq" id="WP_078024538.1">
    <property type="nucleotide sequence ID" value="NZ_JADPGM010000011.1"/>
</dbReference>
<evidence type="ECO:0000313" key="10">
    <source>
        <dbReference type="Proteomes" id="UP000190206"/>
    </source>
</evidence>
<dbReference type="NCBIfam" id="NF041568">
    <property type="entry name" value="Jag_EloR"/>
    <property type="match status" value="1"/>
</dbReference>
<evidence type="ECO:0000256" key="4">
    <source>
        <dbReference type="ARBA" id="ARBA00023186"/>
    </source>
</evidence>
<proteinExistence type="inferred from homology"/>
<dbReference type="EMBL" id="MRAD01000009">
    <property type="protein sequence ID" value="OOO61794.1"/>
    <property type="molecule type" value="Genomic_DNA"/>
</dbReference>
<dbReference type="InterPro" id="IPR038008">
    <property type="entry name" value="Jag_KH"/>
</dbReference>
<dbReference type="PROSITE" id="PS51061">
    <property type="entry name" value="R3H"/>
    <property type="match status" value="1"/>
</dbReference>
<dbReference type="CDD" id="cd02644">
    <property type="entry name" value="R3H_jag"/>
    <property type="match status" value="1"/>
</dbReference>
<protein>
    <recommendedName>
        <fullName evidence="6">RNA-binding protein KhpB</fullName>
    </recommendedName>
    <alternativeName>
        <fullName evidence="6">RNA-binding protein EloR</fullName>
    </alternativeName>
</protein>
<accession>A0A1S9IGH2</accession>
<keyword evidence="2 6" id="KW-0694">RNA-binding</keyword>
<evidence type="ECO:0000256" key="2">
    <source>
        <dbReference type="ARBA" id="ARBA00022884"/>
    </source>
</evidence>
<feature type="domain" description="R3H" evidence="7">
    <location>
        <begin position="141"/>
        <end position="207"/>
    </location>
</feature>
<comment type="caution">
    <text evidence="9">The sequence shown here is derived from an EMBL/GenBank/DDBJ whole genome shotgun (WGS) entry which is preliminary data.</text>
</comment>
<dbReference type="InterPro" id="IPR038247">
    <property type="entry name" value="Jag_N_dom_sf"/>
</dbReference>
<dbReference type="Gene3D" id="3.30.1370.50">
    <property type="entry name" value="R3H-like domain"/>
    <property type="match status" value="1"/>
</dbReference>
<dbReference type="CDD" id="cd02414">
    <property type="entry name" value="KH-II_Jag"/>
    <property type="match status" value="1"/>
</dbReference>
<dbReference type="AlphaFoldDB" id="A0A1S9IGH2"/>
<keyword evidence="3 6" id="KW-0133">Cell shape</keyword>
<dbReference type="GO" id="GO:0005737">
    <property type="term" value="C:cytoplasm"/>
    <property type="evidence" value="ECO:0007669"/>
    <property type="project" value="UniProtKB-SubCell"/>
</dbReference>
<dbReference type="InterPro" id="IPR039247">
    <property type="entry name" value="KhpB"/>
</dbReference>
<dbReference type="PANTHER" id="PTHR35800">
    <property type="entry name" value="PROTEIN JAG"/>
    <property type="match status" value="1"/>
</dbReference>
<sequence>MKFIEMTGKTIEEAIDNGLKKLNTSKDKVEIKIIDEGSKGFLNFIGTRPAKIEMKLKKDYEKEVKDFLGSVLESMNVKAKIDIKEKKDVIKINLSGPDMGIIIGYRGETLDSLQYLVSLVINKDQECDYKRVILDTENYRNKREETLKKLARRLGNKVKETGRPVKLEPMNPYERRIIHSELQNNNYVETYSEGDEPFRKVVINLRKA</sequence>
<gene>
    <name evidence="6" type="primary">khpB</name>
    <name evidence="6" type="synonym">eloR</name>
    <name evidence="8" type="ORF">BS637_09745</name>
    <name evidence="9" type="ORF">BS638_02415</name>
</gene>
<keyword evidence="1 6" id="KW-0963">Cytoplasm</keyword>
<evidence type="ECO:0000256" key="6">
    <source>
        <dbReference type="HAMAP-Rule" id="MF_00867"/>
    </source>
</evidence>
<comment type="similarity">
    <text evidence="6">Belongs to the KhpB RNA-binding protein family.</text>
</comment>
<evidence type="ECO:0000259" key="7">
    <source>
        <dbReference type="PROSITE" id="PS51061"/>
    </source>
</evidence>
<comment type="subcellular location">
    <subcellularLocation>
        <location evidence="6">Cytoplasm</location>
    </subcellularLocation>
</comment>
<dbReference type="EMBL" id="MRAE01000004">
    <property type="protein sequence ID" value="OOO69414.1"/>
    <property type="molecule type" value="Genomic_DNA"/>
</dbReference>
<evidence type="ECO:0000256" key="5">
    <source>
        <dbReference type="ARBA" id="ARBA00023316"/>
    </source>
</evidence>
<dbReference type="SMART" id="SM00393">
    <property type="entry name" value="R3H"/>
    <property type="match status" value="1"/>
</dbReference>
<evidence type="ECO:0000256" key="1">
    <source>
        <dbReference type="ARBA" id="ARBA00022490"/>
    </source>
</evidence>
<dbReference type="InterPro" id="IPR015946">
    <property type="entry name" value="KH_dom-like_a/b"/>
</dbReference>
<dbReference type="Proteomes" id="UP000190256">
    <property type="component" value="Unassembled WGS sequence"/>
</dbReference>
<keyword evidence="4 6" id="KW-0143">Chaperone</keyword>
<evidence type="ECO:0000256" key="3">
    <source>
        <dbReference type="ARBA" id="ARBA00022960"/>
    </source>
</evidence>
<dbReference type="OrthoDB" id="9794483at2"/>
<reference evidence="9 11" key="1">
    <citation type="submission" date="2016-12" db="EMBL/GenBank/DDBJ databases">
        <title>Clostridium tepidum sp. nov., a close relative of Clostridium sporogenes and Clostridium botulinum Group I.</title>
        <authorList>
            <person name="Dobritsa A.P."/>
            <person name="Kutumbaka K.K."/>
            <person name="Werner K."/>
            <person name="Wiedmann M."/>
            <person name="Asmus A."/>
            <person name="Samadpour M."/>
        </authorList>
    </citation>
    <scope>NUCLEOTIDE SEQUENCE [LARGE SCALE GENOMIC DNA]</scope>
    <source>
        <strain evidence="9 11">IEH 97212</strain>
    </source>
</reference>
<dbReference type="Pfam" id="PF13083">
    <property type="entry name" value="KH_KhpA-B"/>
    <property type="match status" value="1"/>
</dbReference>
<dbReference type="InterPro" id="IPR034079">
    <property type="entry name" value="R3H_KhpB"/>
</dbReference>
<dbReference type="Proteomes" id="UP000190206">
    <property type="component" value="Unassembled WGS sequence"/>
</dbReference>
<name>A0A1S9IGH2_9CLOT</name>
<dbReference type="Gene3D" id="3.30.300.20">
    <property type="match status" value="1"/>
</dbReference>
<reference evidence="8 10" key="2">
    <citation type="submission" date="2016-12" db="EMBL/GenBank/DDBJ databases">
        <title>Clostridium tepidum sp. nov., a close relative of Clostridium sporogenes and Clostridium botulinum Group I.</title>
        <authorList>
            <person name="Dobritsa A.P."/>
            <person name="Kutumbaka K."/>
            <person name="Werner K."/>
            <person name="Samadpour M."/>
        </authorList>
    </citation>
    <scope>NUCLEOTIDE SEQUENCE [LARGE SCALE GENOMIC DNA]</scope>
    <source>
        <strain evidence="8 10">PE</strain>
    </source>
</reference>
<comment type="subunit">
    <text evidence="6">Forms a complex with KhpA.</text>
</comment>
<comment type="domain">
    <text evidence="6">Has an N-terminal Jag-N domain and 2 RNA-binding domains (KH and R3H).</text>
</comment>